<accession>A0A7R9AGD3</accession>
<evidence type="ECO:0000256" key="2">
    <source>
        <dbReference type="SAM" id="SignalP"/>
    </source>
</evidence>
<evidence type="ECO:0000256" key="1">
    <source>
        <dbReference type="ARBA" id="ARBA00022729"/>
    </source>
</evidence>
<evidence type="ECO:0000313" key="4">
    <source>
        <dbReference type="Proteomes" id="UP000677054"/>
    </source>
</evidence>
<dbReference type="PROSITE" id="PS51257">
    <property type="entry name" value="PROKAR_LIPOPROTEIN"/>
    <property type="match status" value="1"/>
</dbReference>
<protein>
    <submittedName>
        <fullName evidence="3">Uncharacterized protein</fullName>
    </submittedName>
</protein>
<name>A0A7R9AGD3_9CRUS</name>
<gene>
    <name evidence="3" type="ORF">DSTB1V02_LOCUS13032</name>
</gene>
<feature type="signal peptide" evidence="2">
    <location>
        <begin position="1"/>
        <end position="24"/>
    </location>
</feature>
<dbReference type="OrthoDB" id="6380589at2759"/>
<dbReference type="Gene3D" id="2.70.220.10">
    <property type="entry name" value="Ganglioside GM2 activator"/>
    <property type="match status" value="1"/>
</dbReference>
<proteinExistence type="predicted"/>
<keyword evidence="4" id="KW-1185">Reference proteome</keyword>
<reference evidence="3" key="1">
    <citation type="submission" date="2020-11" db="EMBL/GenBank/DDBJ databases">
        <authorList>
            <person name="Tran Van P."/>
        </authorList>
    </citation>
    <scope>NUCLEOTIDE SEQUENCE</scope>
</reference>
<dbReference type="Proteomes" id="UP000677054">
    <property type="component" value="Unassembled WGS sequence"/>
</dbReference>
<dbReference type="InterPro" id="IPR036846">
    <property type="entry name" value="GM2-AP_sf"/>
</dbReference>
<dbReference type="EMBL" id="CAJPEV010005600">
    <property type="protein sequence ID" value="CAG0903315.1"/>
    <property type="molecule type" value="Genomic_DNA"/>
</dbReference>
<dbReference type="AlphaFoldDB" id="A0A7R9AGD3"/>
<sequence length="166" mass="18317">MCKSGLMMWFVAFPVLALACMASGFNLREASVTDCGGADATILFVQGTLSPDPIQYPGTVNLGVEFEVYENLPEGLQIELQLTKLDPDMEVPSKFLCTGEMKLLRSDREGGKNWMEYAQEYILQCLWTLGVLIEETMLIVLAAFSSGLRSEDTSAENNNLVMMVAQ</sequence>
<dbReference type="SUPFAM" id="SSF63707">
    <property type="entry name" value="Ganglioside M2 (gm2) activator"/>
    <property type="match status" value="1"/>
</dbReference>
<organism evidence="3">
    <name type="scientific">Darwinula stevensoni</name>
    <dbReference type="NCBI Taxonomy" id="69355"/>
    <lineage>
        <taxon>Eukaryota</taxon>
        <taxon>Metazoa</taxon>
        <taxon>Ecdysozoa</taxon>
        <taxon>Arthropoda</taxon>
        <taxon>Crustacea</taxon>
        <taxon>Oligostraca</taxon>
        <taxon>Ostracoda</taxon>
        <taxon>Podocopa</taxon>
        <taxon>Podocopida</taxon>
        <taxon>Darwinulocopina</taxon>
        <taxon>Darwinuloidea</taxon>
        <taxon>Darwinulidae</taxon>
        <taxon>Darwinula</taxon>
    </lineage>
</organism>
<keyword evidence="1 2" id="KW-0732">Signal</keyword>
<dbReference type="EMBL" id="LR905117">
    <property type="protein sequence ID" value="CAD7253282.1"/>
    <property type="molecule type" value="Genomic_DNA"/>
</dbReference>
<evidence type="ECO:0000313" key="3">
    <source>
        <dbReference type="EMBL" id="CAD7253282.1"/>
    </source>
</evidence>
<feature type="chain" id="PRO_5036209934" evidence="2">
    <location>
        <begin position="25"/>
        <end position="166"/>
    </location>
</feature>